<dbReference type="Pfam" id="PF18765">
    <property type="entry name" value="Polbeta"/>
    <property type="match status" value="1"/>
</dbReference>
<dbReference type="InterPro" id="IPR043519">
    <property type="entry name" value="NT_sf"/>
</dbReference>
<dbReference type="Proteomes" id="UP000285839">
    <property type="component" value="Unassembled WGS sequence"/>
</dbReference>
<name>A0A174N4J6_9FIRM</name>
<dbReference type="EMBL" id="CABHNB010000044">
    <property type="protein sequence ID" value="VUX20411.1"/>
    <property type="molecule type" value="Genomic_DNA"/>
</dbReference>
<dbReference type="SUPFAM" id="SSF81301">
    <property type="entry name" value="Nucleotidyltransferase"/>
    <property type="match status" value="1"/>
</dbReference>
<reference evidence="2 10" key="1">
    <citation type="submission" date="2015-09" db="EMBL/GenBank/DDBJ databases">
        <authorList>
            <consortium name="Pathogen Informatics"/>
        </authorList>
    </citation>
    <scope>NUCLEOTIDE SEQUENCE [LARGE SCALE GENOMIC DNA]</scope>
    <source>
        <strain evidence="2 10">2789STDY5834921</strain>
    </source>
</reference>
<gene>
    <name evidence="8" type="ORF">DW272_18150</name>
    <name evidence="7" type="ORF">DW723_16470</name>
    <name evidence="6" type="ORF">DW767_18565</name>
    <name evidence="5" type="ORF">DWW07_18430</name>
    <name evidence="4" type="ORF">DWX77_12005</name>
    <name evidence="3" type="ORF">DWY46_19335</name>
    <name evidence="2" type="ORF">ERS852533_01279</name>
    <name evidence="9" type="ORF">ROSSTS7063_03079</name>
</gene>
<dbReference type="EMBL" id="QRHZ01000026">
    <property type="protein sequence ID" value="RHG12764.1"/>
    <property type="molecule type" value="Genomic_DNA"/>
</dbReference>
<dbReference type="EMBL" id="QRUH01000034">
    <property type="protein sequence ID" value="RGR44086.1"/>
    <property type="molecule type" value="Genomic_DNA"/>
</dbReference>
<reference evidence="9 17" key="3">
    <citation type="submission" date="2019-07" db="EMBL/GenBank/DDBJ databases">
        <authorList>
            <person name="Hibberd C M."/>
            <person name="Gehrig L. J."/>
            <person name="Chang H.-W."/>
            <person name="Venkatesh S."/>
        </authorList>
    </citation>
    <scope>NUCLEOTIDE SEQUENCE [LARGE SCALE GENOMIC DNA]</scope>
    <source>
        <strain evidence="9">Ruminococcus_obeum_SSTS_Bg7063</strain>
    </source>
</reference>
<dbReference type="EMBL" id="QSKO01000038">
    <property type="protein sequence ID" value="RHE69583.1"/>
    <property type="molecule type" value="Genomic_DNA"/>
</dbReference>
<evidence type="ECO:0000313" key="5">
    <source>
        <dbReference type="EMBL" id="RGV60042.1"/>
    </source>
</evidence>
<proteinExistence type="predicted"/>
<dbReference type="EMBL" id="QRVV01000038">
    <property type="protein sequence ID" value="RGS71519.1"/>
    <property type="molecule type" value="Genomic_DNA"/>
</dbReference>
<dbReference type="Proteomes" id="UP000284242">
    <property type="component" value="Unassembled WGS sequence"/>
</dbReference>
<organism evidence="2 10">
    <name type="scientific">Blautia obeum</name>
    <dbReference type="NCBI Taxonomy" id="40520"/>
    <lineage>
        <taxon>Bacteria</taxon>
        <taxon>Bacillati</taxon>
        <taxon>Bacillota</taxon>
        <taxon>Clostridia</taxon>
        <taxon>Lachnospirales</taxon>
        <taxon>Lachnospiraceae</taxon>
        <taxon>Blautia</taxon>
    </lineage>
</organism>
<accession>A0A174N4J6</accession>
<dbReference type="Proteomes" id="UP000284220">
    <property type="component" value="Unassembled WGS sequence"/>
</dbReference>
<dbReference type="InterPro" id="IPR041633">
    <property type="entry name" value="Polbeta"/>
</dbReference>
<dbReference type="Proteomes" id="UP000284644">
    <property type="component" value="Unassembled WGS sequence"/>
</dbReference>
<sequence>MENTGINPKVIAEIRHFAEIYQVKKVLLFGSRARGDFRRTSDIDLAVSGGDFNRFALDVDEETSTLLEYDIVNLDTEMQDELRESIEKEGRVLYEKI</sequence>
<dbReference type="Gene3D" id="3.30.460.10">
    <property type="entry name" value="Beta Polymerase, domain 2"/>
    <property type="match status" value="1"/>
</dbReference>
<dbReference type="EMBL" id="QSJW01000020">
    <property type="protein sequence ID" value="RHE08329.1"/>
    <property type="molecule type" value="Genomic_DNA"/>
</dbReference>
<evidence type="ECO:0000313" key="9">
    <source>
        <dbReference type="EMBL" id="VUX20411.1"/>
    </source>
</evidence>
<evidence type="ECO:0000313" key="2">
    <source>
        <dbReference type="EMBL" id="CUP41777.1"/>
    </source>
</evidence>
<evidence type="ECO:0000313" key="10">
    <source>
        <dbReference type="Proteomes" id="UP000095413"/>
    </source>
</evidence>
<evidence type="ECO:0000313" key="7">
    <source>
        <dbReference type="EMBL" id="RHE69583.1"/>
    </source>
</evidence>
<dbReference type="Proteomes" id="UP000095413">
    <property type="component" value="Unassembled WGS sequence"/>
</dbReference>
<evidence type="ECO:0000313" key="14">
    <source>
        <dbReference type="Proteomes" id="UP000284242"/>
    </source>
</evidence>
<evidence type="ECO:0000313" key="11">
    <source>
        <dbReference type="Proteomes" id="UP000265828"/>
    </source>
</evidence>
<keyword evidence="2" id="KW-0808">Transferase</keyword>
<evidence type="ECO:0000313" key="16">
    <source>
        <dbReference type="Proteomes" id="UP000285839"/>
    </source>
</evidence>
<evidence type="ECO:0000313" key="3">
    <source>
        <dbReference type="EMBL" id="RGR44086.1"/>
    </source>
</evidence>
<feature type="domain" description="Polymerase beta nucleotidyltransferase" evidence="1">
    <location>
        <begin position="14"/>
        <end position="96"/>
    </location>
</feature>
<dbReference type="AlphaFoldDB" id="A0A174N4J6"/>
<evidence type="ECO:0000313" key="13">
    <source>
        <dbReference type="Proteomes" id="UP000284220"/>
    </source>
</evidence>
<dbReference type="GO" id="GO:0016740">
    <property type="term" value="F:transferase activity"/>
    <property type="evidence" value="ECO:0007669"/>
    <property type="project" value="UniProtKB-KW"/>
</dbReference>
<evidence type="ECO:0000259" key="1">
    <source>
        <dbReference type="Pfam" id="PF18765"/>
    </source>
</evidence>
<reference evidence="11 12" key="2">
    <citation type="submission" date="2018-08" db="EMBL/GenBank/DDBJ databases">
        <title>A genome reference for cultivated species of the human gut microbiota.</title>
        <authorList>
            <person name="Zou Y."/>
            <person name="Xue W."/>
            <person name="Luo G."/>
        </authorList>
    </citation>
    <scope>NUCLEOTIDE SEQUENCE [LARGE SCALE GENOMIC DNA]</scope>
    <source>
        <strain evidence="5 11">AF14-23</strain>
        <strain evidence="4 14">AF21-24</strain>
        <strain evidence="3 16">AF25-21</strain>
        <strain evidence="8 13">AM22-9LB</strain>
        <strain evidence="7 12">AM27-32LB</strain>
        <strain evidence="6 15">AM29-25AC</strain>
    </source>
</reference>
<dbReference type="OrthoDB" id="9803106at2"/>
<protein>
    <submittedName>
        <fullName evidence="9">Nucleotidyltransferase domain protein</fullName>
    </submittedName>
    <submittedName>
        <fullName evidence="3">Nucleotidyltransferase domain-containing protein</fullName>
    </submittedName>
    <submittedName>
        <fullName evidence="2">Predicted nucleotidyltransferases</fullName>
    </submittedName>
</protein>
<evidence type="ECO:0000313" key="15">
    <source>
        <dbReference type="Proteomes" id="UP000284644"/>
    </source>
</evidence>
<keyword evidence="17" id="KW-1185">Reference proteome</keyword>
<evidence type="ECO:0000313" key="12">
    <source>
        <dbReference type="Proteomes" id="UP000283928"/>
    </source>
</evidence>
<dbReference type="Proteomes" id="UP000265828">
    <property type="component" value="Unassembled WGS sequence"/>
</dbReference>
<dbReference type="EMBL" id="CZBA01000006">
    <property type="protein sequence ID" value="CUP41777.1"/>
    <property type="molecule type" value="Genomic_DNA"/>
</dbReference>
<dbReference type="CDD" id="cd05403">
    <property type="entry name" value="NT_KNTase_like"/>
    <property type="match status" value="1"/>
</dbReference>
<evidence type="ECO:0000313" key="17">
    <source>
        <dbReference type="Proteomes" id="UP000409147"/>
    </source>
</evidence>
<evidence type="ECO:0000313" key="6">
    <source>
        <dbReference type="EMBL" id="RHE08329.1"/>
    </source>
</evidence>
<dbReference type="Proteomes" id="UP000409147">
    <property type="component" value="Unassembled WGS sequence"/>
</dbReference>
<dbReference type="RefSeq" id="WP_055055750.1">
    <property type="nucleotide sequence ID" value="NZ_CABHNB010000044.1"/>
</dbReference>
<dbReference type="EMBL" id="QRZI01000028">
    <property type="protein sequence ID" value="RGV60042.1"/>
    <property type="molecule type" value="Genomic_DNA"/>
</dbReference>
<dbReference type="Proteomes" id="UP000283928">
    <property type="component" value="Unassembled WGS sequence"/>
</dbReference>
<evidence type="ECO:0000313" key="4">
    <source>
        <dbReference type="EMBL" id="RGS71519.1"/>
    </source>
</evidence>
<evidence type="ECO:0000313" key="8">
    <source>
        <dbReference type="EMBL" id="RHG12764.1"/>
    </source>
</evidence>